<accession>A0A4D6NTZ4</accession>
<feature type="chain" id="PRO_5020024703" description="Neprosin PEP catalytic domain-containing protein" evidence="1">
    <location>
        <begin position="26"/>
        <end position="402"/>
    </location>
</feature>
<evidence type="ECO:0000313" key="3">
    <source>
        <dbReference type="EMBL" id="QCE16421.1"/>
    </source>
</evidence>
<dbReference type="Gene3D" id="3.90.1320.10">
    <property type="entry name" value="Outer-capsid protein sigma 3, large lobe"/>
    <property type="match status" value="1"/>
</dbReference>
<dbReference type="Gramene" id="Vigun09g227200.1.v1.2">
    <property type="protein sequence ID" value="Vigun09g227200.1.v1.2"/>
    <property type="gene ID" value="Vigun09g227200.v1.2"/>
</dbReference>
<feature type="domain" description="Neprosin PEP catalytic" evidence="2">
    <location>
        <begin position="139"/>
        <end position="402"/>
    </location>
</feature>
<keyword evidence="1" id="KW-0732">Signal</keyword>
<feature type="signal peptide" evidence="1">
    <location>
        <begin position="1"/>
        <end position="25"/>
    </location>
</feature>
<dbReference type="PANTHER" id="PTHR31589:SF2">
    <property type="entry name" value="ASLB (DUF239)-RELATED"/>
    <property type="match status" value="1"/>
</dbReference>
<gene>
    <name evidence="3" type="ORF">DEO72_LG11g3436</name>
</gene>
<keyword evidence="4" id="KW-1185">Reference proteome</keyword>
<dbReference type="Pfam" id="PF03080">
    <property type="entry name" value="Neprosin"/>
    <property type="match status" value="1"/>
</dbReference>
<dbReference type="InterPro" id="IPR053168">
    <property type="entry name" value="Glutamic_endopeptidase"/>
</dbReference>
<organism evidence="3 4">
    <name type="scientific">Vigna unguiculata</name>
    <name type="common">Cowpea</name>
    <dbReference type="NCBI Taxonomy" id="3917"/>
    <lineage>
        <taxon>Eukaryota</taxon>
        <taxon>Viridiplantae</taxon>
        <taxon>Streptophyta</taxon>
        <taxon>Embryophyta</taxon>
        <taxon>Tracheophyta</taxon>
        <taxon>Spermatophyta</taxon>
        <taxon>Magnoliopsida</taxon>
        <taxon>eudicotyledons</taxon>
        <taxon>Gunneridae</taxon>
        <taxon>Pentapetalae</taxon>
        <taxon>rosids</taxon>
        <taxon>fabids</taxon>
        <taxon>Fabales</taxon>
        <taxon>Fabaceae</taxon>
        <taxon>Papilionoideae</taxon>
        <taxon>50 kb inversion clade</taxon>
        <taxon>NPAAA clade</taxon>
        <taxon>indigoferoid/millettioid clade</taxon>
        <taxon>Phaseoleae</taxon>
        <taxon>Vigna</taxon>
    </lineage>
</organism>
<dbReference type="Proteomes" id="UP000501690">
    <property type="component" value="Linkage Group LG11"/>
</dbReference>
<dbReference type="Pfam" id="PF14365">
    <property type="entry name" value="Neprosin_AP"/>
    <property type="match status" value="1"/>
</dbReference>
<evidence type="ECO:0000256" key="1">
    <source>
        <dbReference type="SAM" id="SignalP"/>
    </source>
</evidence>
<protein>
    <recommendedName>
        <fullName evidence="2">Neprosin PEP catalytic domain-containing protein</fullName>
    </recommendedName>
</protein>
<name>A0A4D6NTZ4_VIGUN</name>
<dbReference type="PROSITE" id="PS52045">
    <property type="entry name" value="NEPROSIN_PEP_CD"/>
    <property type="match status" value="1"/>
</dbReference>
<evidence type="ECO:0000259" key="2">
    <source>
        <dbReference type="PROSITE" id="PS52045"/>
    </source>
</evidence>
<dbReference type="InterPro" id="IPR004314">
    <property type="entry name" value="Neprosin"/>
</dbReference>
<dbReference type="PANTHER" id="PTHR31589">
    <property type="entry name" value="PROTEIN, PUTATIVE (DUF239)-RELATED-RELATED"/>
    <property type="match status" value="1"/>
</dbReference>
<proteinExistence type="predicted"/>
<reference evidence="3 4" key="1">
    <citation type="submission" date="2019-04" db="EMBL/GenBank/DDBJ databases">
        <title>An improved genome assembly and genetic linkage map for asparagus bean, Vigna unguiculata ssp. sesquipedialis.</title>
        <authorList>
            <person name="Xia Q."/>
            <person name="Zhang R."/>
            <person name="Dong Y."/>
        </authorList>
    </citation>
    <scope>NUCLEOTIDE SEQUENCE [LARGE SCALE GENOMIC DNA]</scope>
    <source>
        <tissue evidence="3">Leaf</tissue>
    </source>
</reference>
<dbReference type="OrthoDB" id="1858978at2759"/>
<dbReference type="EMBL" id="CP039355">
    <property type="protein sequence ID" value="QCE16421.1"/>
    <property type="molecule type" value="Genomic_DNA"/>
</dbReference>
<sequence>MRKTKAKILFLWAFFALCIRFNVEAKPSSTLETEIEAKLRQLNKPAVKTIKSEDGDIIDCVNIYDQPAFDHPALKNHTIKMMPDSSTEDDSELELFQTWQRSGSCPKGTIPIRRILREDLLRADSLHTFGRKFSPHFQNLTANQRKNFIPQNRSSAYLVTMGYNYIGAQADINVWNPRVPEAGEFTTAQIWLKNNNNPYFESVESGWMVNPKLYRDGATRFFAYWTRDSYRSTGCFDLTCSGFVQTGQVVLGGAVNPISSRWGKQYAINVGMFLDAHTGNWYLKLNKNIAVGYWPAEILSSLRHSAILVEWGGQVASGNIKKNTPHTRTQMGSGEFADGRFRDACFMRNIRIMDYSLQLKYPSYVSAMADEPYCYSALNEAKYGAEPVFYFGGPGRRPPYCS</sequence>
<evidence type="ECO:0000313" key="4">
    <source>
        <dbReference type="Proteomes" id="UP000501690"/>
    </source>
</evidence>
<dbReference type="AlphaFoldDB" id="A0A4D6NTZ4"/>
<dbReference type="InterPro" id="IPR025521">
    <property type="entry name" value="Neprosin_propep"/>
</dbReference>